<proteinExistence type="predicted"/>
<dbReference type="EMBL" id="LECW02000036">
    <property type="protein sequence ID" value="KRT91462.1"/>
    <property type="molecule type" value="Genomic_DNA"/>
</dbReference>
<dbReference type="AlphaFoldDB" id="A0A0J6ENB3"/>
<keyword evidence="4" id="KW-1185">Reference proteome</keyword>
<dbReference type="Proteomes" id="UP000036168">
    <property type="component" value="Unassembled WGS sequence"/>
</dbReference>
<reference evidence="1" key="2">
    <citation type="submission" date="2015-10" db="EMBL/GenBank/DDBJ databases">
        <authorList>
            <person name="Gilbert D.G."/>
        </authorList>
    </citation>
    <scope>NUCLEOTIDE SEQUENCE</scope>
    <source>
        <strain evidence="1">GO-13</strain>
    </source>
</reference>
<name>A0A0J6ENB3_9BACI</name>
<evidence type="ECO:0000313" key="4">
    <source>
        <dbReference type="Proteomes" id="UP001341297"/>
    </source>
</evidence>
<reference evidence="1 3" key="1">
    <citation type="journal article" date="2015" name="Int. J. Syst. Evol. Microbiol.">
        <title>Bacillus glycinifermentans sp. nov., isolated from fermented soybean paste.</title>
        <authorList>
            <person name="Kim S.J."/>
            <person name="Dunlap C.A."/>
            <person name="Kwon S.W."/>
            <person name="Rooney A.P."/>
        </authorList>
    </citation>
    <scope>NUCLEOTIDE SEQUENCE [LARGE SCALE GENOMIC DNA]</scope>
    <source>
        <strain evidence="1 3">GO-13</strain>
    </source>
</reference>
<comment type="caution">
    <text evidence="1">The sequence shown here is derived from an EMBL/GenBank/DDBJ whole genome shotgun (WGS) entry which is preliminary data.</text>
</comment>
<evidence type="ECO:0000313" key="2">
    <source>
        <dbReference type="EMBL" id="MEC0487014.1"/>
    </source>
</evidence>
<dbReference type="PATRIC" id="fig|1664069.3.peg.3701"/>
<organism evidence="1 3">
    <name type="scientific">Bacillus glycinifermentans</name>
    <dbReference type="NCBI Taxonomy" id="1664069"/>
    <lineage>
        <taxon>Bacteria</taxon>
        <taxon>Bacillati</taxon>
        <taxon>Bacillota</taxon>
        <taxon>Bacilli</taxon>
        <taxon>Bacillales</taxon>
        <taxon>Bacillaceae</taxon>
        <taxon>Bacillus</taxon>
    </lineage>
</organism>
<evidence type="ECO:0000313" key="3">
    <source>
        <dbReference type="Proteomes" id="UP000036168"/>
    </source>
</evidence>
<evidence type="ECO:0000313" key="1">
    <source>
        <dbReference type="EMBL" id="KRT91462.1"/>
    </source>
</evidence>
<accession>A0A0J6ENB3</accession>
<dbReference type="Proteomes" id="UP001341297">
    <property type="component" value="Unassembled WGS sequence"/>
</dbReference>
<reference evidence="2 4" key="3">
    <citation type="submission" date="2023-03" db="EMBL/GenBank/DDBJ databases">
        <title>Agriculturally important microbes genome sequencing.</title>
        <authorList>
            <person name="Dunlap C."/>
        </authorList>
    </citation>
    <scope>NUCLEOTIDE SEQUENCE [LARGE SCALE GENOMIC DNA]</scope>
    <source>
        <strain evidence="2 4">CBP-3203</strain>
    </source>
</reference>
<sequence length="59" mass="7290">MSKLLKLALEKERNHYSEKLMSIGVYNRDHVQRMTISELRNEYFYFFRKNKAPFQNKTF</sequence>
<dbReference type="EMBL" id="JARRTL010000026">
    <property type="protein sequence ID" value="MEC0487014.1"/>
    <property type="molecule type" value="Genomic_DNA"/>
</dbReference>
<dbReference type="OrthoDB" id="2893914at2"/>
<gene>
    <name evidence="1" type="ORF">AB447_223505</name>
    <name evidence="2" type="ORF">P8828_19865</name>
</gene>
<accession>A0A0J6HEI2</accession>
<protein>
    <submittedName>
        <fullName evidence="1">Stress protein</fullName>
    </submittedName>
</protein>
<dbReference type="STRING" id="1664069.BGLY_1424"/>
<dbReference type="RefSeq" id="WP_048354426.1">
    <property type="nucleotide sequence ID" value="NZ_CP023481.1"/>
</dbReference>